<keyword evidence="2" id="KW-0378">Hydrolase</keyword>
<evidence type="ECO:0000256" key="1">
    <source>
        <dbReference type="ARBA" id="ARBA00022729"/>
    </source>
</evidence>
<sequence>MPTPLRIALIAVTFSILVYALWHGPLGERLPRPGPQLGNVALVTLDAPATARPARLTETSRADLTNYSTEDAYAPDPTQGTRHRTETGVVWWGGGPEGGASRPAILLLHDAGQTGHSMVDMWHEVALAEGLVLVAPDFPDNADTPYIYDPRAAFEALAHAATLYPVDMERIAIFGHSRGGQAAQLWVNRLDGPWKAAAAHAGTLSPSVVQRVAEGVPIAHFLGSVDRVFPFAPARESAQILAQAGHPTDLIRLDGHNHWFYETGEAISAAAWRWMGPHLD</sequence>
<evidence type="ECO:0000313" key="7">
    <source>
        <dbReference type="Proteomes" id="UP000245839"/>
    </source>
</evidence>
<reference evidence="5 7" key="2">
    <citation type="submission" date="2018-03" db="EMBL/GenBank/DDBJ databases">
        <title>Genomic Encyclopedia of Archaeal and Bacterial Type Strains, Phase II (KMG-II): from individual species to whole genera.</title>
        <authorList>
            <person name="Goeker M."/>
        </authorList>
    </citation>
    <scope>NUCLEOTIDE SEQUENCE [LARGE SCALE GENOMIC DNA]</scope>
    <source>
        <strain evidence="5 7">DSM 25227</strain>
    </source>
</reference>
<evidence type="ECO:0000256" key="2">
    <source>
        <dbReference type="ARBA" id="ARBA00022801"/>
    </source>
</evidence>
<protein>
    <submittedName>
        <fullName evidence="6">Prolyl oligopeptidase family protein</fullName>
    </submittedName>
</protein>
<evidence type="ECO:0000313" key="6">
    <source>
        <dbReference type="EMBL" id="SSA38650.1"/>
    </source>
</evidence>
<dbReference type="InterPro" id="IPR002925">
    <property type="entry name" value="Dienelactn_hydro"/>
</dbReference>
<keyword evidence="7" id="KW-1185">Reference proteome</keyword>
<dbReference type="AlphaFoldDB" id="A0A2Y9A2H9"/>
<dbReference type="Gene3D" id="3.40.50.1820">
    <property type="entry name" value="alpha/beta hydrolase"/>
    <property type="match status" value="1"/>
</dbReference>
<keyword evidence="3" id="KW-1133">Transmembrane helix</keyword>
<dbReference type="InterPro" id="IPR029058">
    <property type="entry name" value="AB_hydrolase_fold"/>
</dbReference>
<name>A0A2Y9A2H9_9RHOB</name>
<keyword evidence="1" id="KW-0732">Signal</keyword>
<dbReference type="PANTHER" id="PTHR43037">
    <property type="entry name" value="UNNAMED PRODUCT-RELATED"/>
    <property type="match status" value="1"/>
</dbReference>
<dbReference type="RefSeq" id="WP_109562934.1">
    <property type="nucleotide sequence ID" value="NZ_QGDJ01000001.1"/>
</dbReference>
<dbReference type="EMBL" id="QGDJ01000001">
    <property type="protein sequence ID" value="PWJ22372.1"/>
    <property type="molecule type" value="Genomic_DNA"/>
</dbReference>
<dbReference type="Proteomes" id="UP000245839">
    <property type="component" value="Unassembled WGS sequence"/>
</dbReference>
<evidence type="ECO:0000313" key="8">
    <source>
        <dbReference type="Proteomes" id="UP000251571"/>
    </source>
</evidence>
<feature type="transmembrane region" description="Helical" evidence="3">
    <location>
        <begin position="6"/>
        <end position="22"/>
    </location>
</feature>
<dbReference type="Pfam" id="PF01738">
    <property type="entry name" value="DLH"/>
    <property type="match status" value="1"/>
</dbReference>
<keyword evidence="3" id="KW-0812">Transmembrane</keyword>
<evidence type="ECO:0000313" key="5">
    <source>
        <dbReference type="EMBL" id="PWJ22372.1"/>
    </source>
</evidence>
<proteinExistence type="predicted"/>
<keyword evidence="3" id="KW-0472">Membrane</keyword>
<organism evidence="6 8">
    <name type="scientific">Jannaschia seohaensis</name>
    <dbReference type="NCBI Taxonomy" id="475081"/>
    <lineage>
        <taxon>Bacteria</taxon>
        <taxon>Pseudomonadati</taxon>
        <taxon>Pseudomonadota</taxon>
        <taxon>Alphaproteobacteria</taxon>
        <taxon>Rhodobacterales</taxon>
        <taxon>Roseobacteraceae</taxon>
        <taxon>Jannaschia</taxon>
    </lineage>
</organism>
<dbReference type="InterPro" id="IPR050955">
    <property type="entry name" value="Plant_Biomass_Hydrol_Est"/>
</dbReference>
<dbReference type="PANTHER" id="PTHR43037:SF5">
    <property type="entry name" value="FERULOYL ESTERASE"/>
    <property type="match status" value="1"/>
</dbReference>
<feature type="domain" description="Dienelactone hydrolase" evidence="4">
    <location>
        <begin position="155"/>
        <end position="269"/>
    </location>
</feature>
<reference evidence="6 8" key="1">
    <citation type="submission" date="2016-10" db="EMBL/GenBank/DDBJ databases">
        <authorList>
            <person name="Cai Z."/>
        </authorList>
    </citation>
    <scope>NUCLEOTIDE SEQUENCE [LARGE SCALE GENOMIC DNA]</scope>
    <source>
        <strain evidence="6 8">DSM 25227</strain>
    </source>
</reference>
<gene>
    <name evidence="5" type="ORF">BCF38_101783</name>
    <name evidence="6" type="ORF">SAMN05421539_101783</name>
</gene>
<accession>A0A2Y9A2H9</accession>
<dbReference type="SUPFAM" id="SSF53474">
    <property type="entry name" value="alpha/beta-Hydrolases"/>
    <property type="match status" value="1"/>
</dbReference>
<evidence type="ECO:0000256" key="3">
    <source>
        <dbReference type="SAM" id="Phobius"/>
    </source>
</evidence>
<dbReference type="Proteomes" id="UP000251571">
    <property type="component" value="Unassembled WGS sequence"/>
</dbReference>
<dbReference type="OrthoDB" id="9764953at2"/>
<dbReference type="GO" id="GO:0016787">
    <property type="term" value="F:hydrolase activity"/>
    <property type="evidence" value="ECO:0007669"/>
    <property type="project" value="UniProtKB-KW"/>
</dbReference>
<evidence type="ECO:0000259" key="4">
    <source>
        <dbReference type="Pfam" id="PF01738"/>
    </source>
</evidence>
<dbReference type="EMBL" id="UETC01000001">
    <property type="protein sequence ID" value="SSA38650.1"/>
    <property type="molecule type" value="Genomic_DNA"/>
</dbReference>